<evidence type="ECO:0000313" key="9">
    <source>
        <dbReference type="Proteomes" id="UP000074914"/>
    </source>
</evidence>
<dbReference type="EMBL" id="CP013234">
    <property type="protein sequence ID" value="AMP06740.1"/>
    <property type="molecule type" value="Genomic_DNA"/>
</dbReference>
<sequence length="247" mass="28025">MLRFSLFLRSLLFAVLMAILTVVWSLACVLFAPFPYARRYYLTARWNVIVVWMAKVICGIRYEVKGFENFPDAPAVVLSKHQSAWETIFLLQMTPRPLVFVFKKSLTYIPFFGWGIALLRMIPIDRSKGRDAFAQVVVQGRKRLADGQWIIMFPEGTRIPVGQTGKYKNGGTRLAVETNTVVVPIAHNAGECWPKNSFIKKPGLITVSIGKPIAPEGMDSSELMAKVENWIESEMRVISPHVYSRQK</sequence>
<dbReference type="PROSITE" id="PS51257">
    <property type="entry name" value="PROKAR_LIPOPROTEIN"/>
    <property type="match status" value="1"/>
</dbReference>
<proteinExistence type="predicted"/>
<dbReference type="SUPFAM" id="SSF69593">
    <property type="entry name" value="Glycerol-3-phosphate (1)-acyltransferase"/>
    <property type="match status" value="1"/>
</dbReference>
<name>A0A127Q9J1_9BURK</name>
<keyword evidence="3 6" id="KW-0012">Acyltransferase</keyword>
<evidence type="ECO:0000256" key="3">
    <source>
        <dbReference type="ARBA" id="ARBA00023315"/>
    </source>
</evidence>
<dbReference type="Proteomes" id="UP000074561">
    <property type="component" value="Chromosome"/>
</dbReference>
<evidence type="ECO:0000313" key="6">
    <source>
        <dbReference type="EMBL" id="AMP06740.1"/>
    </source>
</evidence>
<keyword evidence="4" id="KW-1133">Transmembrane helix</keyword>
<dbReference type="KEGG" id="cpra:CPter91_4431"/>
<dbReference type="STRING" id="279113.CPter91_4431"/>
<keyword evidence="4" id="KW-0472">Membrane</keyword>
<dbReference type="CDD" id="cd07989">
    <property type="entry name" value="LPLAT_AGPAT-like"/>
    <property type="match status" value="1"/>
</dbReference>
<feature type="transmembrane region" description="Helical" evidence="4">
    <location>
        <begin position="6"/>
        <end position="32"/>
    </location>
</feature>
<evidence type="ECO:0000256" key="1">
    <source>
        <dbReference type="ARBA" id="ARBA00005189"/>
    </source>
</evidence>
<dbReference type="EMBL" id="CP013236">
    <property type="protein sequence ID" value="AMP16589.1"/>
    <property type="molecule type" value="Genomic_DNA"/>
</dbReference>
<keyword evidence="2 6" id="KW-0808">Transferase</keyword>
<feature type="domain" description="Phospholipid/glycerol acyltransferase" evidence="5">
    <location>
        <begin position="75"/>
        <end position="190"/>
    </location>
</feature>
<dbReference type="AlphaFoldDB" id="A0A127Q9J1"/>
<dbReference type="PANTHER" id="PTHR10434">
    <property type="entry name" value="1-ACYL-SN-GLYCEROL-3-PHOSPHATE ACYLTRANSFERASE"/>
    <property type="match status" value="1"/>
</dbReference>
<reference evidence="8 9" key="1">
    <citation type="submission" date="2015-11" db="EMBL/GenBank/DDBJ databases">
        <title>Exploring the genomic traits of fungus-feeding bacterial genus Collimonas.</title>
        <authorList>
            <person name="Song C."/>
            <person name="Schmidt R."/>
            <person name="de Jager V."/>
            <person name="Krzyzanowska D."/>
            <person name="Jongedijk E."/>
            <person name="Cankar K."/>
            <person name="Beekwilder J."/>
            <person name="van Veen A."/>
            <person name="de Boer W."/>
            <person name="van Veen J.A."/>
            <person name="Garbeva P."/>
        </authorList>
    </citation>
    <scope>NUCLEOTIDE SEQUENCE [LARGE SCALE GENOMIC DNA]</scope>
    <source>
        <strain evidence="7 9">Ter291</strain>
        <strain evidence="6 8">Ter91</strain>
    </source>
</reference>
<keyword evidence="4" id="KW-0812">Transmembrane</keyword>
<evidence type="ECO:0000256" key="2">
    <source>
        <dbReference type="ARBA" id="ARBA00022679"/>
    </source>
</evidence>
<dbReference type="GO" id="GO:0003841">
    <property type="term" value="F:1-acylglycerol-3-phosphate O-acyltransferase activity"/>
    <property type="evidence" value="ECO:0007669"/>
    <property type="project" value="TreeGrafter"/>
</dbReference>
<gene>
    <name evidence="7" type="ORF">CPter291_4363</name>
    <name evidence="6" type="ORF">CPter91_4431</name>
</gene>
<organism evidence="6 8">
    <name type="scientific">Collimonas pratensis</name>
    <dbReference type="NCBI Taxonomy" id="279113"/>
    <lineage>
        <taxon>Bacteria</taxon>
        <taxon>Pseudomonadati</taxon>
        <taxon>Pseudomonadota</taxon>
        <taxon>Betaproteobacteria</taxon>
        <taxon>Burkholderiales</taxon>
        <taxon>Oxalobacteraceae</taxon>
        <taxon>Collimonas</taxon>
    </lineage>
</organism>
<evidence type="ECO:0000256" key="4">
    <source>
        <dbReference type="SAM" id="Phobius"/>
    </source>
</evidence>
<evidence type="ECO:0000313" key="7">
    <source>
        <dbReference type="EMBL" id="AMP16589.1"/>
    </source>
</evidence>
<dbReference type="PANTHER" id="PTHR10434:SF40">
    <property type="entry name" value="1-ACYL-SN-GLYCEROL-3-PHOSPHATE ACYLTRANSFERASE"/>
    <property type="match status" value="1"/>
</dbReference>
<dbReference type="Proteomes" id="UP000074914">
    <property type="component" value="Chromosome"/>
</dbReference>
<dbReference type="PATRIC" id="fig|279113.10.peg.4343"/>
<accession>A0A127Q9J1</accession>
<protein>
    <submittedName>
        <fullName evidence="6">Acyltransferase family protein</fullName>
    </submittedName>
</protein>
<comment type="pathway">
    <text evidence="1">Lipid metabolism.</text>
</comment>
<dbReference type="SMART" id="SM00563">
    <property type="entry name" value="PlsC"/>
    <property type="match status" value="1"/>
</dbReference>
<dbReference type="RefSeq" id="WP_061943409.1">
    <property type="nucleotide sequence ID" value="NZ_CP013234.1"/>
</dbReference>
<keyword evidence="9" id="KW-1185">Reference proteome</keyword>
<dbReference type="OrthoDB" id="9812274at2"/>
<evidence type="ECO:0000259" key="5">
    <source>
        <dbReference type="SMART" id="SM00563"/>
    </source>
</evidence>
<dbReference type="Pfam" id="PF01553">
    <property type="entry name" value="Acyltransferase"/>
    <property type="match status" value="1"/>
</dbReference>
<dbReference type="GO" id="GO:0006654">
    <property type="term" value="P:phosphatidic acid biosynthetic process"/>
    <property type="evidence" value="ECO:0007669"/>
    <property type="project" value="TreeGrafter"/>
</dbReference>
<dbReference type="InterPro" id="IPR002123">
    <property type="entry name" value="Plipid/glycerol_acylTrfase"/>
</dbReference>
<evidence type="ECO:0000313" key="8">
    <source>
        <dbReference type="Proteomes" id="UP000074561"/>
    </source>
</evidence>